<comment type="caution">
    <text evidence="2">The sequence shown here is derived from an EMBL/GenBank/DDBJ whole genome shotgun (WGS) entry which is preliminary data.</text>
</comment>
<sequence>MKVSADCGLSFKVWSIATIVLEILLTTITTLISTWALLQQSGRYKLLYTPNPKETYIQVNENYTDVVITWVLLLLLSLCITRFMSAAMLMIGIKKSSVSLAKFWMAFKVFALMMSLFLVTASFTVTKLVKTAAFASLITDLLTCYFIKILYPELDKMRKVIMVSPKPE</sequence>
<evidence type="ECO:0000313" key="2">
    <source>
        <dbReference type="EMBL" id="CAL8110242.1"/>
    </source>
</evidence>
<keyword evidence="1" id="KW-1133">Transmembrane helix</keyword>
<feature type="transmembrane region" description="Helical" evidence="1">
    <location>
        <begin position="12"/>
        <end position="38"/>
    </location>
</feature>
<dbReference type="Proteomes" id="UP001642540">
    <property type="component" value="Unassembled WGS sequence"/>
</dbReference>
<protein>
    <submittedName>
        <fullName evidence="2">Uncharacterized protein</fullName>
    </submittedName>
</protein>
<evidence type="ECO:0000256" key="1">
    <source>
        <dbReference type="SAM" id="Phobius"/>
    </source>
</evidence>
<name>A0ABP1QQD3_9HEXA</name>
<feature type="transmembrane region" description="Helical" evidence="1">
    <location>
        <begin position="103"/>
        <end position="125"/>
    </location>
</feature>
<accession>A0ABP1QQD3</accession>
<evidence type="ECO:0000313" key="3">
    <source>
        <dbReference type="Proteomes" id="UP001642540"/>
    </source>
</evidence>
<keyword evidence="3" id="KW-1185">Reference proteome</keyword>
<organism evidence="2 3">
    <name type="scientific">Orchesella dallaii</name>
    <dbReference type="NCBI Taxonomy" id="48710"/>
    <lineage>
        <taxon>Eukaryota</taxon>
        <taxon>Metazoa</taxon>
        <taxon>Ecdysozoa</taxon>
        <taxon>Arthropoda</taxon>
        <taxon>Hexapoda</taxon>
        <taxon>Collembola</taxon>
        <taxon>Entomobryomorpha</taxon>
        <taxon>Entomobryoidea</taxon>
        <taxon>Orchesellidae</taxon>
        <taxon>Orchesellinae</taxon>
        <taxon>Orchesella</taxon>
    </lineage>
</organism>
<feature type="transmembrane region" description="Helical" evidence="1">
    <location>
        <begin position="131"/>
        <end position="151"/>
    </location>
</feature>
<keyword evidence="1" id="KW-0812">Transmembrane</keyword>
<reference evidence="2 3" key="1">
    <citation type="submission" date="2024-08" db="EMBL/GenBank/DDBJ databases">
        <authorList>
            <person name="Cucini C."/>
            <person name="Frati F."/>
        </authorList>
    </citation>
    <scope>NUCLEOTIDE SEQUENCE [LARGE SCALE GENOMIC DNA]</scope>
</reference>
<proteinExistence type="predicted"/>
<feature type="transmembrane region" description="Helical" evidence="1">
    <location>
        <begin position="67"/>
        <end position="91"/>
    </location>
</feature>
<dbReference type="EMBL" id="CAXLJM020000043">
    <property type="protein sequence ID" value="CAL8110242.1"/>
    <property type="molecule type" value="Genomic_DNA"/>
</dbReference>
<gene>
    <name evidence="2" type="ORF">ODALV1_LOCUS14076</name>
</gene>
<keyword evidence="1" id="KW-0472">Membrane</keyword>